<evidence type="ECO:0000313" key="3">
    <source>
        <dbReference type="Proteomes" id="UP000284057"/>
    </source>
</evidence>
<gene>
    <name evidence="2" type="ORF">DY240_06565</name>
</gene>
<protein>
    <submittedName>
        <fullName evidence="2">Uncharacterized protein</fullName>
    </submittedName>
</protein>
<dbReference type="EMBL" id="QUAL01000053">
    <property type="protein sequence ID" value="RIQ31214.1"/>
    <property type="molecule type" value="Genomic_DNA"/>
</dbReference>
<comment type="caution">
    <text evidence="2">The sequence shown here is derived from an EMBL/GenBank/DDBJ whole genome shotgun (WGS) entry which is preliminary data.</text>
</comment>
<feature type="transmembrane region" description="Helical" evidence="1">
    <location>
        <begin position="12"/>
        <end position="42"/>
    </location>
</feature>
<keyword evidence="1" id="KW-1133">Transmembrane helix</keyword>
<sequence>MASADDRRLGAVLVAVHALPAAVVVLLASFAIGWLAGAPLTIHRGRRGRRRRSAGLLSAG</sequence>
<proteinExistence type="predicted"/>
<reference evidence="2 3" key="1">
    <citation type="submission" date="2018-09" db="EMBL/GenBank/DDBJ databases">
        <title>Isolation, diversity and antifungal activity of actinobacteria from wheat.</title>
        <authorList>
            <person name="Han C."/>
        </authorList>
    </citation>
    <scope>NUCLEOTIDE SEQUENCE [LARGE SCALE GENOMIC DNA]</scope>
    <source>
        <strain evidence="2 3">NEAU-YY265</strain>
    </source>
</reference>
<dbReference type="RefSeq" id="WP_119659147.1">
    <property type="nucleotide sequence ID" value="NZ_QUAL01000053.1"/>
</dbReference>
<keyword evidence="1" id="KW-0812">Transmembrane</keyword>
<evidence type="ECO:0000313" key="2">
    <source>
        <dbReference type="EMBL" id="RIQ31214.1"/>
    </source>
</evidence>
<evidence type="ECO:0000256" key="1">
    <source>
        <dbReference type="SAM" id="Phobius"/>
    </source>
</evidence>
<accession>A0A418KUY0</accession>
<dbReference type="Proteomes" id="UP000284057">
    <property type="component" value="Unassembled WGS sequence"/>
</dbReference>
<name>A0A418KUY0_9ACTN</name>
<organism evidence="2 3">
    <name type="scientific">Jiangella rhizosphaerae</name>
    <dbReference type="NCBI Taxonomy" id="2293569"/>
    <lineage>
        <taxon>Bacteria</taxon>
        <taxon>Bacillati</taxon>
        <taxon>Actinomycetota</taxon>
        <taxon>Actinomycetes</taxon>
        <taxon>Jiangellales</taxon>
        <taxon>Jiangellaceae</taxon>
        <taxon>Jiangella</taxon>
    </lineage>
</organism>
<dbReference type="AlphaFoldDB" id="A0A418KUY0"/>
<keyword evidence="1" id="KW-0472">Membrane</keyword>
<keyword evidence="3" id="KW-1185">Reference proteome</keyword>